<evidence type="ECO:0000256" key="1">
    <source>
        <dbReference type="SAM" id="Coils"/>
    </source>
</evidence>
<keyword evidence="2" id="KW-0378">Hydrolase</keyword>
<dbReference type="EMBL" id="MH577296">
    <property type="protein sequence ID" value="QBI90306.1"/>
    <property type="molecule type" value="Genomic_DNA"/>
</dbReference>
<dbReference type="Pfam" id="PF04735">
    <property type="entry name" value="Baculo_helicase"/>
    <property type="match status" value="2"/>
</dbReference>
<reference evidence="2" key="1">
    <citation type="submission" date="2018-07" db="EMBL/GenBank/DDBJ databases">
        <title>A new Alphabaculovirus highly virulent isolated from Trichoplusia ni (TnSNPV).</title>
        <authorList>
            <person name="Bivian-Hernandez M.D.L.A."/>
            <person name="Del Rincon-Castro M.C."/>
            <person name="Ibarra J.E."/>
        </authorList>
    </citation>
    <scope>NUCLEOTIDE SEQUENCE</scope>
    <source>
        <strain evidence="2">LBIV-4</strain>
    </source>
</reference>
<keyword evidence="2" id="KW-0547">Nucleotide-binding</keyword>
<proteinExistence type="predicted"/>
<dbReference type="GO" id="GO:0003678">
    <property type="term" value="F:DNA helicase activity"/>
    <property type="evidence" value="ECO:0007669"/>
    <property type="project" value="InterPro"/>
</dbReference>
<dbReference type="InterPro" id="IPR027417">
    <property type="entry name" value="P-loop_NTPase"/>
</dbReference>
<keyword evidence="2" id="KW-0067">ATP-binding</keyword>
<feature type="coiled-coil region" evidence="1">
    <location>
        <begin position="641"/>
        <end position="671"/>
    </location>
</feature>
<name>A0A481V7X9_9ABAC</name>
<accession>A0A481V7X9</accession>
<sequence length="1217" mass="143634">MAALPMRSKTIFENIFKAIDDDKKSVSVDSIVIVNQETKQKLQIDNYENFEKLILFLIDGQTETQQRLSCASTHDVSASSLHDWFVEDNYFYLMVNPFIHADYYDRIKDDINFEEFFNSNQNGFGNECNRIGSYYVWPNIPISYYGWRHYLLMKHDIDIGNRIPLIHNRSLGNVNLFVFNPEDFLNVELSIKNYKDNRTMFVNGRSRFDDTDEIMFRLVMKDGGEGVCRVKDKLVFSNKNPFDYIRDDINLSKCITVDKYQHMIQINLNNLRTFDKQFETPTTFNNKEKLKAHKNITPSSENLDKFQQQIDGCVQIIIESMAEVLTTTDLADNRVLQNYFIDSNFMNFDYIIIVIWRVISKIEELEFCKTDIKLYLELVVESIFGNKGPNFELAKKRCEPYYRLTPKVFIRFCNHWAVFLNVDPCVSLAHYYAIHYLIYYNNKTWEYTYDLAKSCGATSEVLCSGFFNKIKSANTILVYNGKHYIAVKEKEDLHKLTESVNGITLPSVKFNNWKYLYFTEEGVYNLFINDYHSSCPFLLGNTLIKSLTRKEEKTYLPERVIQFMMDNGKNENEIYKTYHMAKICRDIRTLKNNMSIALALNNCLKCKLREQNALNNVFREIWHSNHSELIAIGVYLSNTKLIDLMNNLKCLECLQQKLTQQKKKCQCLMNIEINSRAFRIALIMELFSKTRSIIELAWSLLYSSGLYKKIYKDNIKWTLKKRPENIILYNNLAFFNEHRESIIDYLYSKIDKIDFIDSLITELSSPEDFIETLRTHIGSSSRSCLTQNKNEEENDDFAVDDRINESPKDAEDVESKENLTDFYRNYCNTWNILKRWNLWWDKLIIRRPNDDLNSWLVRFYMRIFMTQLNLDEYNSTFVKQIVRGYLYFRGFTNFNYTNSLVMMHFGASMGIPSDYEKCCIYLNGKPGSGKSSFFELLEYIVVVHKHDSDKYTLSKKDTNEMEADKMISQLYVINEMKVCDDSFFKSTADSTKSNSVCRKFQGSQKYEANYKLLIVNNKPLHISDYDKGVRNRFAVVYTDHLFEENLPFNGSIYWHIKNKLYPMEKNYNEDLAKPVRIFLSHILMYKRNPKDGYVQYKNIIKNDPVHNHNLLCLDVNNSPLEALIYVLKVVEKTGAQMIDETKIEKMIELAVPYVENMLHDLLVSKRNANGSQRIATLFSAFKRKYKKCYREDEKCFYNIDMAWNKEQFNIHRPEFLC</sequence>
<keyword evidence="1" id="KW-0175">Coiled coil</keyword>
<protein>
    <submittedName>
        <fullName evidence="2">Helicase</fullName>
    </submittedName>
</protein>
<dbReference type="Gene3D" id="3.40.50.300">
    <property type="entry name" value="P-loop containing nucleotide triphosphate hydrolases"/>
    <property type="match status" value="1"/>
</dbReference>
<dbReference type="InterPro" id="IPR006824">
    <property type="entry name" value="DNA_helicase_Baculovir"/>
</dbReference>
<evidence type="ECO:0000313" key="2">
    <source>
        <dbReference type="EMBL" id="QBI90306.1"/>
    </source>
</evidence>
<keyword evidence="2" id="KW-0347">Helicase</keyword>
<organism evidence="2">
    <name type="scientific">Trichoplusia ni single nucleopolyhedrovirus</name>
    <dbReference type="NCBI Taxonomy" id="332054"/>
    <lineage>
        <taxon>Viruses</taxon>
        <taxon>Viruses incertae sedis</taxon>
        <taxon>Naldaviricetes</taxon>
        <taxon>Lefavirales</taxon>
        <taxon>Baculoviridae</taxon>
        <taxon>Alphabaculovirus</taxon>
        <taxon>Alphabaculovirus trini</taxon>
    </lineage>
</organism>
<dbReference type="GO" id="GO:0019079">
    <property type="term" value="P:viral genome replication"/>
    <property type="evidence" value="ECO:0007669"/>
    <property type="project" value="InterPro"/>
</dbReference>